<name>X0U8Q0_9ZZZZ</name>
<protein>
    <submittedName>
        <fullName evidence="1">Uncharacterized protein</fullName>
    </submittedName>
</protein>
<gene>
    <name evidence="1" type="ORF">S01H1_21550</name>
</gene>
<organism evidence="1">
    <name type="scientific">marine sediment metagenome</name>
    <dbReference type="NCBI Taxonomy" id="412755"/>
    <lineage>
        <taxon>unclassified sequences</taxon>
        <taxon>metagenomes</taxon>
        <taxon>ecological metagenomes</taxon>
    </lineage>
</organism>
<sequence length="95" mass="10778">IEDIADKAAKKESQTELNRARVSPSLSLEAKIFMMSRLGIPCDRIARDIATSDPECKWTEEALAQRLGVIRQTVNTWISDIRARQRAGRDIIIIR</sequence>
<evidence type="ECO:0000313" key="1">
    <source>
        <dbReference type="EMBL" id="GAF95706.1"/>
    </source>
</evidence>
<reference evidence="1" key="1">
    <citation type="journal article" date="2014" name="Front. Microbiol.">
        <title>High frequency of phylogenetically diverse reductive dehalogenase-homologous genes in deep subseafloor sedimentary metagenomes.</title>
        <authorList>
            <person name="Kawai M."/>
            <person name="Futagami T."/>
            <person name="Toyoda A."/>
            <person name="Takaki Y."/>
            <person name="Nishi S."/>
            <person name="Hori S."/>
            <person name="Arai W."/>
            <person name="Tsubouchi T."/>
            <person name="Morono Y."/>
            <person name="Uchiyama I."/>
            <person name="Ito T."/>
            <person name="Fujiyama A."/>
            <person name="Inagaki F."/>
            <person name="Takami H."/>
        </authorList>
    </citation>
    <scope>NUCLEOTIDE SEQUENCE</scope>
    <source>
        <strain evidence="1">Expedition CK06-06</strain>
    </source>
</reference>
<feature type="non-terminal residue" evidence="1">
    <location>
        <position position="1"/>
    </location>
</feature>
<dbReference type="EMBL" id="BARS01011968">
    <property type="protein sequence ID" value="GAF95706.1"/>
    <property type="molecule type" value="Genomic_DNA"/>
</dbReference>
<comment type="caution">
    <text evidence="1">The sequence shown here is derived from an EMBL/GenBank/DDBJ whole genome shotgun (WGS) entry which is preliminary data.</text>
</comment>
<dbReference type="AlphaFoldDB" id="X0U8Q0"/>
<proteinExistence type="predicted"/>
<accession>X0U8Q0</accession>